<protein>
    <submittedName>
        <fullName evidence="2">Uncharacterized protein</fullName>
    </submittedName>
</protein>
<dbReference type="EMBL" id="LXQA010146939">
    <property type="protein sequence ID" value="MCI25385.1"/>
    <property type="molecule type" value="Genomic_DNA"/>
</dbReference>
<keyword evidence="3" id="KW-1185">Reference proteome</keyword>
<proteinExistence type="predicted"/>
<feature type="region of interest" description="Disordered" evidence="1">
    <location>
        <begin position="47"/>
        <end position="79"/>
    </location>
</feature>
<accession>A0A392QQ29</accession>
<organism evidence="2 3">
    <name type="scientific">Trifolium medium</name>
    <dbReference type="NCBI Taxonomy" id="97028"/>
    <lineage>
        <taxon>Eukaryota</taxon>
        <taxon>Viridiplantae</taxon>
        <taxon>Streptophyta</taxon>
        <taxon>Embryophyta</taxon>
        <taxon>Tracheophyta</taxon>
        <taxon>Spermatophyta</taxon>
        <taxon>Magnoliopsida</taxon>
        <taxon>eudicotyledons</taxon>
        <taxon>Gunneridae</taxon>
        <taxon>Pentapetalae</taxon>
        <taxon>rosids</taxon>
        <taxon>fabids</taxon>
        <taxon>Fabales</taxon>
        <taxon>Fabaceae</taxon>
        <taxon>Papilionoideae</taxon>
        <taxon>50 kb inversion clade</taxon>
        <taxon>NPAAA clade</taxon>
        <taxon>Hologalegina</taxon>
        <taxon>IRL clade</taxon>
        <taxon>Trifolieae</taxon>
        <taxon>Trifolium</taxon>
    </lineage>
</organism>
<evidence type="ECO:0000313" key="2">
    <source>
        <dbReference type="EMBL" id="MCI25385.1"/>
    </source>
</evidence>
<evidence type="ECO:0000313" key="3">
    <source>
        <dbReference type="Proteomes" id="UP000265520"/>
    </source>
</evidence>
<feature type="compositionally biased region" description="Polar residues" evidence="1">
    <location>
        <begin position="47"/>
        <end position="57"/>
    </location>
</feature>
<comment type="caution">
    <text evidence="2">The sequence shown here is derived from an EMBL/GenBank/DDBJ whole genome shotgun (WGS) entry which is preliminary data.</text>
</comment>
<reference evidence="2 3" key="1">
    <citation type="journal article" date="2018" name="Front. Plant Sci.">
        <title>Red Clover (Trifolium pratense) and Zigzag Clover (T. medium) - A Picture of Genomic Similarities and Differences.</title>
        <authorList>
            <person name="Dluhosova J."/>
            <person name="Istvanek J."/>
            <person name="Nedelnik J."/>
            <person name="Repkova J."/>
        </authorList>
    </citation>
    <scope>NUCLEOTIDE SEQUENCE [LARGE SCALE GENOMIC DNA]</scope>
    <source>
        <strain evidence="3">cv. 10/8</strain>
        <tissue evidence="2">Leaf</tissue>
    </source>
</reference>
<sequence>MTPRLHSARSIKLGGIDINIEIRNYNKSADDEDSWFANANMQQLQQTGLNQPKNPSSDLKDGTVSSREERLSNILSDVS</sequence>
<name>A0A392QQ29_9FABA</name>
<feature type="compositionally biased region" description="Basic and acidic residues" evidence="1">
    <location>
        <begin position="58"/>
        <end position="71"/>
    </location>
</feature>
<dbReference type="AlphaFoldDB" id="A0A392QQ29"/>
<evidence type="ECO:0000256" key="1">
    <source>
        <dbReference type="SAM" id="MobiDB-lite"/>
    </source>
</evidence>
<feature type="non-terminal residue" evidence="2">
    <location>
        <position position="79"/>
    </location>
</feature>
<dbReference type="Proteomes" id="UP000265520">
    <property type="component" value="Unassembled WGS sequence"/>
</dbReference>